<feature type="domain" description="C2H2-type" evidence="13">
    <location>
        <begin position="50"/>
        <end position="77"/>
    </location>
</feature>
<dbReference type="FunFam" id="3.30.160.60:FF:001109">
    <property type="entry name" value="Zinc finger protein 407"/>
    <property type="match status" value="1"/>
</dbReference>
<dbReference type="OrthoDB" id="7074051at2759"/>
<evidence type="ECO:0000256" key="5">
    <source>
        <dbReference type="ARBA" id="ARBA00022737"/>
    </source>
</evidence>
<keyword evidence="4" id="KW-0479">Metal-binding</keyword>
<feature type="domain" description="C2H2-type" evidence="13">
    <location>
        <begin position="428"/>
        <end position="450"/>
    </location>
</feature>
<keyword evidence="10" id="KW-0804">Transcription</keyword>
<dbReference type="SUPFAM" id="SSF57667">
    <property type="entry name" value="beta-beta-alpha zinc fingers"/>
    <property type="match status" value="10"/>
</dbReference>
<dbReference type="SMART" id="SM00355">
    <property type="entry name" value="ZnF_C2H2"/>
    <property type="match status" value="17"/>
</dbReference>
<keyword evidence="8" id="KW-0805">Transcription regulation</keyword>
<name>E9H6P9_DAPPU</name>
<feature type="domain" description="C2H2-type" evidence="13">
    <location>
        <begin position="270"/>
        <end position="297"/>
    </location>
</feature>
<dbReference type="FunFam" id="3.30.160.60:FF:000502">
    <property type="entry name" value="Zinc finger protein 710"/>
    <property type="match status" value="1"/>
</dbReference>
<keyword evidence="11" id="KW-0539">Nucleus</keyword>
<keyword evidence="15" id="KW-1185">Reference proteome</keyword>
<evidence type="ECO:0000256" key="6">
    <source>
        <dbReference type="ARBA" id="ARBA00022771"/>
    </source>
</evidence>
<evidence type="ECO:0000313" key="14">
    <source>
        <dbReference type="EMBL" id="EFX72548.1"/>
    </source>
</evidence>
<evidence type="ECO:0000256" key="2">
    <source>
        <dbReference type="ARBA" id="ARBA00004123"/>
    </source>
</evidence>
<feature type="domain" description="C2H2-type" evidence="13">
    <location>
        <begin position="326"/>
        <end position="354"/>
    </location>
</feature>
<dbReference type="InterPro" id="IPR036236">
    <property type="entry name" value="Znf_C2H2_sf"/>
</dbReference>
<feature type="domain" description="C2H2-type" evidence="13">
    <location>
        <begin position="298"/>
        <end position="325"/>
    </location>
</feature>
<evidence type="ECO:0000256" key="10">
    <source>
        <dbReference type="ARBA" id="ARBA00023163"/>
    </source>
</evidence>
<evidence type="ECO:0000256" key="11">
    <source>
        <dbReference type="ARBA" id="ARBA00023242"/>
    </source>
</evidence>
<dbReference type="FunFam" id="3.30.160.60:FF:000414">
    <property type="entry name" value="Zinc finger protein 398"/>
    <property type="match status" value="1"/>
</dbReference>
<evidence type="ECO:0000313" key="15">
    <source>
        <dbReference type="Proteomes" id="UP000000305"/>
    </source>
</evidence>
<sequence>MVRVARMKLHLKIHDGYKPHVCEVCGRGFANKSSLKVHSRFNHLGVPKPFMCSTCGHMCSNKKTLEIHEMTHTDARPFSCSICDKTYRSKANLKKHKRSHTGEKPYTCTVCSKSYSHRYLHLPNNFPRHHCEVCQQKFCRVLAFERHRATHTGASVGVPCGQPDCDFMYSSLKELKEHLIEHHPEKVFHCELCDKVFLTQLNLTLHQVTFTLAKCQQCNKTLKVSSMKNHLKSHSGVKSHLCELCGRSFVFKSSLNSHIRINHNGEAKPFMCTICGHTCSRKQLLDDHERIHTNERPFECSICDKRFRTKSTLATHRRTHSDVKPFSCKICAKSYTQSTSLKKHFRRHHENTGPNGAKNPLIAFAKLSYHCEFCQKQFWRLLTYEKHRATHTGEAVAVRCAHPNCDFTYSDTQQLKTHVLTQHPHKAYTCDVCEKIFLAKHSLKDHKILHDSTLGFQCSYCPARLTTKANLISHEKNHTRDTPFECSYCEMRFYSTYMLNIHMRKHHLLGQPKKKRIRKPTGK</sequence>
<evidence type="ECO:0000256" key="12">
    <source>
        <dbReference type="PROSITE-ProRule" id="PRU00042"/>
    </source>
</evidence>
<keyword evidence="5" id="KW-0677">Repeat</keyword>
<comment type="similarity">
    <text evidence="3">Belongs to the krueppel C2H2-type zinc-finger protein family.</text>
</comment>
<dbReference type="FunFam" id="3.30.160.60:FF:000446">
    <property type="entry name" value="Zinc finger protein"/>
    <property type="match status" value="3"/>
</dbReference>
<dbReference type="InParanoid" id="E9H6P9"/>
<gene>
    <name evidence="14" type="ORF">DAPPUDRAFT_308202</name>
</gene>
<feature type="domain" description="C2H2-type" evidence="13">
    <location>
        <begin position="129"/>
        <end position="156"/>
    </location>
</feature>
<dbReference type="AlphaFoldDB" id="E9H6P9"/>
<proteinExistence type="inferred from homology"/>
<evidence type="ECO:0000259" key="13">
    <source>
        <dbReference type="PROSITE" id="PS50157"/>
    </source>
</evidence>
<dbReference type="GO" id="GO:0006357">
    <property type="term" value="P:regulation of transcription by RNA polymerase II"/>
    <property type="evidence" value="ECO:0000318"/>
    <property type="project" value="GO_Central"/>
</dbReference>
<dbReference type="PROSITE" id="PS00028">
    <property type="entry name" value="ZINC_FINGER_C2H2_1"/>
    <property type="match status" value="12"/>
</dbReference>
<dbReference type="PROSITE" id="PS50157">
    <property type="entry name" value="ZINC_FINGER_C2H2_2"/>
    <property type="match status" value="12"/>
</dbReference>
<dbReference type="GO" id="GO:0008270">
    <property type="term" value="F:zinc ion binding"/>
    <property type="evidence" value="ECO:0007669"/>
    <property type="project" value="UniProtKB-KW"/>
</dbReference>
<evidence type="ECO:0000256" key="9">
    <source>
        <dbReference type="ARBA" id="ARBA00023125"/>
    </source>
</evidence>
<dbReference type="FunFam" id="3.30.160.60:FF:004153">
    <property type="match status" value="1"/>
</dbReference>
<dbReference type="Proteomes" id="UP000000305">
    <property type="component" value="Unassembled WGS sequence"/>
</dbReference>
<dbReference type="PhylomeDB" id="E9H6P9"/>
<dbReference type="EMBL" id="GL732598">
    <property type="protein sequence ID" value="EFX72548.1"/>
    <property type="molecule type" value="Genomic_DNA"/>
</dbReference>
<organism evidence="14 15">
    <name type="scientific">Daphnia pulex</name>
    <name type="common">Water flea</name>
    <dbReference type="NCBI Taxonomy" id="6669"/>
    <lineage>
        <taxon>Eukaryota</taxon>
        <taxon>Metazoa</taxon>
        <taxon>Ecdysozoa</taxon>
        <taxon>Arthropoda</taxon>
        <taxon>Crustacea</taxon>
        <taxon>Branchiopoda</taxon>
        <taxon>Diplostraca</taxon>
        <taxon>Cladocera</taxon>
        <taxon>Anomopoda</taxon>
        <taxon>Daphniidae</taxon>
        <taxon>Daphnia</taxon>
    </lineage>
</organism>
<comment type="function">
    <text evidence="1">May be involved in transcriptional regulation.</text>
</comment>
<feature type="domain" description="C2H2-type" evidence="13">
    <location>
        <begin position="456"/>
        <end position="483"/>
    </location>
</feature>
<evidence type="ECO:0000256" key="3">
    <source>
        <dbReference type="ARBA" id="ARBA00006991"/>
    </source>
</evidence>
<dbReference type="HOGENOM" id="CLU_002678_44_0_1"/>
<dbReference type="GO" id="GO:0003677">
    <property type="term" value="F:DNA binding"/>
    <property type="evidence" value="ECO:0007669"/>
    <property type="project" value="UniProtKB-KW"/>
</dbReference>
<feature type="domain" description="C2H2-type" evidence="13">
    <location>
        <begin position="484"/>
        <end position="512"/>
    </location>
</feature>
<dbReference type="GO" id="GO:0005634">
    <property type="term" value="C:nucleus"/>
    <property type="evidence" value="ECO:0000318"/>
    <property type="project" value="GO_Central"/>
</dbReference>
<dbReference type="PANTHER" id="PTHR23234:SF10">
    <property type="entry name" value="RIKEN CDNA 6720489N17 GENE-RELATED"/>
    <property type="match status" value="1"/>
</dbReference>
<keyword evidence="9" id="KW-0238">DNA-binding</keyword>
<feature type="domain" description="C2H2-type" evidence="13">
    <location>
        <begin position="369"/>
        <end position="396"/>
    </location>
</feature>
<dbReference type="KEGG" id="dpx:DAPPUDRAFT_308202"/>
<accession>E9H6P9</accession>
<comment type="subcellular location">
    <subcellularLocation>
        <location evidence="2">Nucleus</location>
    </subcellularLocation>
</comment>
<evidence type="ECO:0000256" key="8">
    <source>
        <dbReference type="ARBA" id="ARBA00023015"/>
    </source>
</evidence>
<keyword evidence="7" id="KW-0862">Zinc</keyword>
<dbReference type="InterPro" id="IPR050758">
    <property type="entry name" value="Znf_C2H2-type"/>
</dbReference>
<dbReference type="Pfam" id="PF00096">
    <property type="entry name" value="zf-C2H2"/>
    <property type="match status" value="7"/>
</dbReference>
<dbReference type="Gene3D" id="3.30.160.60">
    <property type="entry name" value="Classic Zinc Finger"/>
    <property type="match status" value="12"/>
</dbReference>
<dbReference type="eggNOG" id="KOG1721">
    <property type="taxonomic scope" value="Eukaryota"/>
</dbReference>
<protein>
    <recommendedName>
        <fullName evidence="13">C2H2-type domain-containing protein</fullName>
    </recommendedName>
</protein>
<reference evidence="14 15" key="1">
    <citation type="journal article" date="2011" name="Science">
        <title>The ecoresponsive genome of Daphnia pulex.</title>
        <authorList>
            <person name="Colbourne J.K."/>
            <person name="Pfrender M.E."/>
            <person name="Gilbert D."/>
            <person name="Thomas W.K."/>
            <person name="Tucker A."/>
            <person name="Oakley T.H."/>
            <person name="Tokishita S."/>
            <person name="Aerts A."/>
            <person name="Arnold G.J."/>
            <person name="Basu M.K."/>
            <person name="Bauer D.J."/>
            <person name="Caceres C.E."/>
            <person name="Carmel L."/>
            <person name="Casola C."/>
            <person name="Choi J.H."/>
            <person name="Detter J.C."/>
            <person name="Dong Q."/>
            <person name="Dusheyko S."/>
            <person name="Eads B.D."/>
            <person name="Frohlich T."/>
            <person name="Geiler-Samerotte K.A."/>
            <person name="Gerlach D."/>
            <person name="Hatcher P."/>
            <person name="Jogdeo S."/>
            <person name="Krijgsveld J."/>
            <person name="Kriventseva E.V."/>
            <person name="Kultz D."/>
            <person name="Laforsch C."/>
            <person name="Lindquist E."/>
            <person name="Lopez J."/>
            <person name="Manak J.R."/>
            <person name="Muller J."/>
            <person name="Pangilinan J."/>
            <person name="Patwardhan R.P."/>
            <person name="Pitluck S."/>
            <person name="Pritham E.J."/>
            <person name="Rechtsteiner A."/>
            <person name="Rho M."/>
            <person name="Rogozin I.B."/>
            <person name="Sakarya O."/>
            <person name="Salamov A."/>
            <person name="Schaack S."/>
            <person name="Shapiro H."/>
            <person name="Shiga Y."/>
            <person name="Skalitzky C."/>
            <person name="Smith Z."/>
            <person name="Souvorov A."/>
            <person name="Sung W."/>
            <person name="Tang Z."/>
            <person name="Tsuchiya D."/>
            <person name="Tu H."/>
            <person name="Vos H."/>
            <person name="Wang M."/>
            <person name="Wolf Y.I."/>
            <person name="Yamagata H."/>
            <person name="Yamada T."/>
            <person name="Ye Y."/>
            <person name="Shaw J.R."/>
            <person name="Andrews J."/>
            <person name="Crease T.J."/>
            <person name="Tang H."/>
            <person name="Lucas S.M."/>
            <person name="Robertson H.M."/>
            <person name="Bork P."/>
            <person name="Koonin E.V."/>
            <person name="Zdobnov E.M."/>
            <person name="Grigoriev I.V."/>
            <person name="Lynch M."/>
            <person name="Boore J.L."/>
        </authorList>
    </citation>
    <scope>NUCLEOTIDE SEQUENCE [LARGE SCALE GENOMIC DNA]</scope>
</reference>
<feature type="domain" description="C2H2-type" evidence="13">
    <location>
        <begin position="78"/>
        <end position="105"/>
    </location>
</feature>
<dbReference type="FunFam" id="3.30.160.60:FF:001266">
    <property type="entry name" value="Zinc finger protein 662"/>
    <property type="match status" value="1"/>
</dbReference>
<dbReference type="InterPro" id="IPR013087">
    <property type="entry name" value="Znf_C2H2_type"/>
</dbReference>
<evidence type="ECO:0000256" key="4">
    <source>
        <dbReference type="ARBA" id="ARBA00022723"/>
    </source>
</evidence>
<feature type="domain" description="C2H2-type" evidence="13">
    <location>
        <begin position="240"/>
        <end position="268"/>
    </location>
</feature>
<evidence type="ECO:0000256" key="7">
    <source>
        <dbReference type="ARBA" id="ARBA00022833"/>
    </source>
</evidence>
<evidence type="ECO:0000256" key="1">
    <source>
        <dbReference type="ARBA" id="ARBA00003767"/>
    </source>
</evidence>
<feature type="domain" description="C2H2-type" evidence="13">
    <location>
        <begin position="20"/>
        <end position="48"/>
    </location>
</feature>
<keyword evidence="6 12" id="KW-0863">Zinc-finger</keyword>
<dbReference type="PANTHER" id="PTHR23234">
    <property type="entry name" value="ZNF44 PROTEIN"/>
    <property type="match status" value="1"/>
</dbReference>